<dbReference type="OrthoDB" id="5177647at2"/>
<dbReference type="InterPro" id="IPR000064">
    <property type="entry name" value="NLP_P60_dom"/>
</dbReference>
<sequence precursor="true">MGKHNLKKTNSTKRNAAIIAAVGVGAAVINPAAAQAAPVKVPNTNLTVEVPDQLMQHLEPHIGKVTQAAAAAPAKASKPVAAPKSKGQQIVDFAMSKQGAPYAWGAAGPNAFDCSGLTSWAHKMAGIQIPRTSDAQAYSGKPVSLDNLLPGDVISYYGGASHVAIYIGNGKVVHAVNSGTPVQVNDIHYMPVNNAVRFF</sequence>
<reference evidence="8" key="1">
    <citation type="submission" date="2019-10" db="EMBL/GenBank/DDBJ databases">
        <title>Complete genome sequence of Corynebacterium urogenitalis DSM 108747, isolated from the genital tract of a cow.</title>
        <authorList>
            <person name="Ruckert C."/>
            <person name="Ballas P."/>
            <person name="Wagener K."/>
            <person name="Drillich M."/>
            <person name="Kaempfer P."/>
            <person name="Busse H.-J."/>
            <person name="Ehling-Schulz M."/>
        </authorList>
    </citation>
    <scope>NUCLEOTIDE SEQUENCE [LARGE SCALE GENOMIC DNA]</scope>
    <source>
        <strain evidence="8">LMM 1652</strain>
    </source>
</reference>
<gene>
    <name evidence="7" type="ORF">CUROG_03725</name>
</gene>
<feature type="chain" id="PRO_5023932626" evidence="5">
    <location>
        <begin position="37"/>
        <end position="199"/>
    </location>
</feature>
<evidence type="ECO:0000259" key="6">
    <source>
        <dbReference type="PROSITE" id="PS51935"/>
    </source>
</evidence>
<keyword evidence="5" id="KW-0732">Signal</keyword>
<dbReference type="GO" id="GO:0008234">
    <property type="term" value="F:cysteine-type peptidase activity"/>
    <property type="evidence" value="ECO:0007669"/>
    <property type="project" value="UniProtKB-KW"/>
</dbReference>
<proteinExistence type="inferred from homology"/>
<feature type="domain" description="NlpC/P60" evidence="6">
    <location>
        <begin position="84"/>
        <end position="199"/>
    </location>
</feature>
<dbReference type="Proteomes" id="UP000326711">
    <property type="component" value="Chromosome"/>
</dbReference>
<dbReference type="Gene3D" id="3.90.1720.10">
    <property type="entry name" value="endopeptidase domain like (from Nostoc punctiforme)"/>
    <property type="match status" value="1"/>
</dbReference>
<evidence type="ECO:0000256" key="1">
    <source>
        <dbReference type="ARBA" id="ARBA00007074"/>
    </source>
</evidence>
<feature type="signal peptide" evidence="5">
    <location>
        <begin position="1"/>
        <end position="36"/>
    </location>
</feature>
<organism evidence="7 8">
    <name type="scientific">Corynebacterium urogenitale</name>
    <dbReference type="NCBI Taxonomy" id="2487892"/>
    <lineage>
        <taxon>Bacteria</taxon>
        <taxon>Bacillati</taxon>
        <taxon>Actinomycetota</taxon>
        <taxon>Actinomycetes</taxon>
        <taxon>Mycobacteriales</taxon>
        <taxon>Corynebacteriaceae</taxon>
        <taxon>Corynebacterium</taxon>
    </lineage>
</organism>
<dbReference type="InterPro" id="IPR038765">
    <property type="entry name" value="Papain-like_cys_pep_sf"/>
</dbReference>
<dbReference type="EC" id="3.4.-.-" evidence="7"/>
<evidence type="ECO:0000256" key="4">
    <source>
        <dbReference type="ARBA" id="ARBA00022807"/>
    </source>
</evidence>
<accession>A0A5J6Z581</accession>
<evidence type="ECO:0000313" key="7">
    <source>
        <dbReference type="EMBL" id="QFQ02124.1"/>
    </source>
</evidence>
<dbReference type="Pfam" id="PF00877">
    <property type="entry name" value="NLPC_P60"/>
    <property type="match status" value="1"/>
</dbReference>
<name>A0A5J6Z581_9CORY</name>
<dbReference type="SUPFAM" id="SSF54001">
    <property type="entry name" value="Cysteine proteinases"/>
    <property type="match status" value="1"/>
</dbReference>
<keyword evidence="3 7" id="KW-0378">Hydrolase</keyword>
<evidence type="ECO:0000256" key="5">
    <source>
        <dbReference type="SAM" id="SignalP"/>
    </source>
</evidence>
<dbReference type="AlphaFoldDB" id="A0A5J6Z581"/>
<dbReference type="RefSeq" id="WP_151902527.1">
    <property type="nucleotide sequence ID" value="NZ_CP045032.1"/>
</dbReference>
<evidence type="ECO:0000256" key="2">
    <source>
        <dbReference type="ARBA" id="ARBA00022670"/>
    </source>
</evidence>
<dbReference type="InterPro" id="IPR051794">
    <property type="entry name" value="PG_Endopeptidase_C40"/>
</dbReference>
<dbReference type="PANTHER" id="PTHR47359">
    <property type="entry name" value="PEPTIDOGLYCAN DL-ENDOPEPTIDASE CWLO"/>
    <property type="match status" value="1"/>
</dbReference>
<keyword evidence="2" id="KW-0645">Protease</keyword>
<comment type="similarity">
    <text evidence="1">Belongs to the peptidase C40 family.</text>
</comment>
<dbReference type="PROSITE" id="PS51935">
    <property type="entry name" value="NLPC_P60"/>
    <property type="match status" value="1"/>
</dbReference>
<protein>
    <submittedName>
        <fullName evidence="7">Putative endopeptidase</fullName>
        <ecNumber evidence="7">3.4.-.-</ecNumber>
    </submittedName>
</protein>
<dbReference type="PANTHER" id="PTHR47359:SF3">
    <property type="entry name" value="NLP_P60 DOMAIN-CONTAINING PROTEIN-RELATED"/>
    <property type="match status" value="1"/>
</dbReference>
<evidence type="ECO:0000256" key="3">
    <source>
        <dbReference type="ARBA" id="ARBA00022801"/>
    </source>
</evidence>
<dbReference type="GO" id="GO:0006508">
    <property type="term" value="P:proteolysis"/>
    <property type="evidence" value="ECO:0007669"/>
    <property type="project" value="UniProtKB-KW"/>
</dbReference>
<evidence type="ECO:0000313" key="8">
    <source>
        <dbReference type="Proteomes" id="UP000326711"/>
    </source>
</evidence>
<dbReference type="KEGG" id="cuo:CUROG_03725"/>
<keyword evidence="4" id="KW-0788">Thiol protease</keyword>
<keyword evidence="8" id="KW-1185">Reference proteome</keyword>
<dbReference type="EMBL" id="CP045032">
    <property type="protein sequence ID" value="QFQ02124.1"/>
    <property type="molecule type" value="Genomic_DNA"/>
</dbReference>